<sequence>MNNSANPKKVLHILCELRHSGAEVMIRDANGVFNEHNLETHILGTGPIPGEFADELQARGYTIHHIPFQRTLGYFKKVNQFLKEHRFDVVHIHPEQAFVYYAFLTYLNRVPRVVSSIHNVFVYHKAMLARRVVHTWLTEKVFGVQRLAIGEAVFNNERRYTSQPIILHNWINTNLFVPISETEKNQRRAELGLSPTDFVLIMVGGCSKVKNHQRVFELMAQLPPGYEHVKCLHIGTGEAEAAEKACCETHQLRDRVQFLGTRQDVYRYMQVADLHVLPSLYEGVGNVYLEASACKLLSLVNDGPGLREVIQFGKAGVIADVSTDQFRQTIIDIVDNPTAYQHIAEAAYQLVMNRHRLDTNARQLVGLYQVA</sequence>
<dbReference type="PANTHER" id="PTHR45947:SF3">
    <property type="entry name" value="SULFOQUINOVOSYL TRANSFERASE SQD2"/>
    <property type="match status" value="1"/>
</dbReference>
<dbReference type="STRING" id="1166018.FAES_0802"/>
<keyword evidence="3" id="KW-0808">Transferase</keyword>
<dbReference type="InterPro" id="IPR050194">
    <property type="entry name" value="Glycosyltransferase_grp1"/>
</dbReference>
<protein>
    <submittedName>
        <fullName evidence="3">Glycosyl transferase group 1</fullName>
        <ecNumber evidence="3">2.4.-.-</ecNumber>
    </submittedName>
</protein>
<feature type="domain" description="Glycosyl transferase family 1" evidence="1">
    <location>
        <begin position="185"/>
        <end position="349"/>
    </location>
</feature>
<dbReference type="CDD" id="cd03801">
    <property type="entry name" value="GT4_PimA-like"/>
    <property type="match status" value="1"/>
</dbReference>
<feature type="domain" description="Glycosyltransferase subfamily 4-like N-terminal" evidence="2">
    <location>
        <begin position="21"/>
        <end position="136"/>
    </location>
</feature>
<name>I0K3W0_9BACT</name>
<evidence type="ECO:0000313" key="4">
    <source>
        <dbReference type="Proteomes" id="UP000011058"/>
    </source>
</evidence>
<proteinExistence type="predicted"/>
<dbReference type="RefSeq" id="WP_015329913.1">
    <property type="nucleotide sequence ID" value="NC_020054.1"/>
</dbReference>
<dbReference type="Pfam" id="PF13439">
    <property type="entry name" value="Glyco_transf_4"/>
    <property type="match status" value="1"/>
</dbReference>
<dbReference type="PANTHER" id="PTHR45947">
    <property type="entry name" value="SULFOQUINOVOSYL TRANSFERASE SQD2"/>
    <property type="match status" value="1"/>
</dbReference>
<dbReference type="AlphaFoldDB" id="I0K3W0"/>
<keyword evidence="4" id="KW-1185">Reference proteome</keyword>
<dbReference type="InterPro" id="IPR001296">
    <property type="entry name" value="Glyco_trans_1"/>
</dbReference>
<dbReference type="HOGENOM" id="CLU_009583_0_3_10"/>
<dbReference type="SUPFAM" id="SSF53756">
    <property type="entry name" value="UDP-Glycosyltransferase/glycogen phosphorylase"/>
    <property type="match status" value="1"/>
</dbReference>
<dbReference type="Proteomes" id="UP000011058">
    <property type="component" value="Chromosome"/>
</dbReference>
<evidence type="ECO:0000259" key="1">
    <source>
        <dbReference type="Pfam" id="PF00534"/>
    </source>
</evidence>
<dbReference type="InterPro" id="IPR028098">
    <property type="entry name" value="Glyco_trans_4-like_N"/>
</dbReference>
<dbReference type="KEGG" id="fae:FAES_0802"/>
<dbReference type="Gene3D" id="3.40.50.2000">
    <property type="entry name" value="Glycogen Phosphorylase B"/>
    <property type="match status" value="2"/>
</dbReference>
<evidence type="ECO:0000259" key="2">
    <source>
        <dbReference type="Pfam" id="PF13439"/>
    </source>
</evidence>
<reference evidence="3 4" key="1">
    <citation type="journal article" date="2012" name="J. Bacteriol.">
        <title>Genome Sequence of Fibrella aestuarina BUZ 2T, a Filamentous Marine Bacterium.</title>
        <authorList>
            <person name="Filippini M."/>
            <person name="Qi W."/>
            <person name="Blom J."/>
            <person name="Goesmann A."/>
            <person name="Smits T.H."/>
            <person name="Bagheri H.C."/>
        </authorList>
    </citation>
    <scope>NUCLEOTIDE SEQUENCE [LARGE SCALE GENOMIC DNA]</scope>
    <source>
        <strain evidence="4">BUZ 2T</strain>
    </source>
</reference>
<accession>I0K3W0</accession>
<evidence type="ECO:0000313" key="3">
    <source>
        <dbReference type="EMBL" id="CCG98813.1"/>
    </source>
</evidence>
<dbReference type="EC" id="2.4.-.-" evidence="3"/>
<dbReference type="OrthoDB" id="9792322at2"/>
<organism evidence="3 4">
    <name type="scientific">Fibrella aestuarina BUZ 2</name>
    <dbReference type="NCBI Taxonomy" id="1166018"/>
    <lineage>
        <taxon>Bacteria</taxon>
        <taxon>Pseudomonadati</taxon>
        <taxon>Bacteroidota</taxon>
        <taxon>Cytophagia</taxon>
        <taxon>Cytophagales</taxon>
        <taxon>Spirosomataceae</taxon>
        <taxon>Fibrella</taxon>
    </lineage>
</organism>
<dbReference type="GO" id="GO:0016757">
    <property type="term" value="F:glycosyltransferase activity"/>
    <property type="evidence" value="ECO:0007669"/>
    <property type="project" value="UniProtKB-KW"/>
</dbReference>
<keyword evidence="3" id="KW-0328">Glycosyltransferase</keyword>
<dbReference type="EMBL" id="HE796683">
    <property type="protein sequence ID" value="CCG98813.1"/>
    <property type="molecule type" value="Genomic_DNA"/>
</dbReference>
<gene>
    <name evidence="3" type="primary">yveP</name>
    <name evidence="3" type="ORF">FAES_0802</name>
</gene>
<dbReference type="Pfam" id="PF00534">
    <property type="entry name" value="Glycos_transf_1"/>
    <property type="match status" value="1"/>
</dbReference>
<dbReference type="eggNOG" id="COG0438">
    <property type="taxonomic scope" value="Bacteria"/>
</dbReference>